<gene>
    <name evidence="3" type="ORF">DES53_101782</name>
</gene>
<dbReference type="InterPro" id="IPR048423">
    <property type="entry name" value="DRL_cat"/>
</dbReference>
<dbReference type="GO" id="GO:0016491">
    <property type="term" value="F:oxidoreductase activity"/>
    <property type="evidence" value="ECO:0007669"/>
    <property type="project" value="InterPro"/>
</dbReference>
<dbReference type="EMBL" id="QNRR01000001">
    <property type="protein sequence ID" value="RBP47982.1"/>
    <property type="molecule type" value="Genomic_DNA"/>
</dbReference>
<proteinExistence type="predicted"/>
<dbReference type="Gene3D" id="3.40.50.720">
    <property type="entry name" value="NAD(P)-binding Rossmann-like Domain"/>
    <property type="match status" value="1"/>
</dbReference>
<dbReference type="Pfam" id="PF08666">
    <property type="entry name" value="SAF"/>
    <property type="match status" value="1"/>
</dbReference>
<dbReference type="SUPFAM" id="SSF51735">
    <property type="entry name" value="NAD(P)-binding Rossmann-fold domains"/>
    <property type="match status" value="1"/>
</dbReference>
<organism evidence="3 4">
    <name type="scientific">Roseimicrobium gellanilyticum</name>
    <dbReference type="NCBI Taxonomy" id="748857"/>
    <lineage>
        <taxon>Bacteria</taxon>
        <taxon>Pseudomonadati</taxon>
        <taxon>Verrucomicrobiota</taxon>
        <taxon>Verrucomicrobiia</taxon>
        <taxon>Verrucomicrobiales</taxon>
        <taxon>Verrucomicrobiaceae</taxon>
        <taxon>Roseimicrobium</taxon>
    </lineage>
</organism>
<dbReference type="GO" id="GO:0050661">
    <property type="term" value="F:NADP binding"/>
    <property type="evidence" value="ECO:0007669"/>
    <property type="project" value="InterPro"/>
</dbReference>
<dbReference type="Pfam" id="PF21135">
    <property type="entry name" value="DRL_cat"/>
    <property type="match status" value="1"/>
</dbReference>
<reference evidence="3 4" key="1">
    <citation type="submission" date="2018-06" db="EMBL/GenBank/DDBJ databases">
        <title>Genomic Encyclopedia of Type Strains, Phase IV (KMG-IV): sequencing the most valuable type-strain genomes for metagenomic binning, comparative biology and taxonomic classification.</title>
        <authorList>
            <person name="Goeker M."/>
        </authorList>
    </citation>
    <scope>NUCLEOTIDE SEQUENCE [LARGE SCALE GENOMIC DNA]</scope>
    <source>
        <strain evidence="3 4">DSM 25532</strain>
    </source>
</reference>
<evidence type="ECO:0000256" key="1">
    <source>
        <dbReference type="SAM" id="Phobius"/>
    </source>
</evidence>
<dbReference type="RefSeq" id="WP_113956865.1">
    <property type="nucleotide sequence ID" value="NZ_QNRR01000001.1"/>
</dbReference>
<evidence type="ECO:0000313" key="3">
    <source>
        <dbReference type="EMBL" id="RBP47982.1"/>
    </source>
</evidence>
<dbReference type="OrthoDB" id="9777844at2"/>
<keyword evidence="1" id="KW-1133">Transmembrane helix</keyword>
<feature type="domain" description="SAF" evidence="2">
    <location>
        <begin position="308"/>
        <end position="372"/>
    </location>
</feature>
<comment type="caution">
    <text evidence="3">The sequence shown here is derived from an EMBL/GenBank/DDBJ whole genome shotgun (WGS) entry which is preliminary data.</text>
</comment>
<keyword evidence="4" id="KW-1185">Reference proteome</keyword>
<keyword evidence="1" id="KW-0812">Transmembrane</keyword>
<dbReference type="Proteomes" id="UP000253426">
    <property type="component" value="Unassembled WGS sequence"/>
</dbReference>
<feature type="transmembrane region" description="Helical" evidence="1">
    <location>
        <begin position="13"/>
        <end position="33"/>
    </location>
</feature>
<evidence type="ECO:0000313" key="4">
    <source>
        <dbReference type="Proteomes" id="UP000253426"/>
    </source>
</evidence>
<dbReference type="InterPro" id="IPR005106">
    <property type="entry name" value="Asp/hSer_DH_NAD-bd"/>
</dbReference>
<dbReference type="InterPro" id="IPR013974">
    <property type="entry name" value="SAF"/>
</dbReference>
<keyword evidence="1" id="KW-0472">Membrane</keyword>
<evidence type="ECO:0000259" key="2">
    <source>
        <dbReference type="SMART" id="SM00858"/>
    </source>
</evidence>
<dbReference type="CDD" id="cd11616">
    <property type="entry name" value="SAF_DH_OX_like"/>
    <property type="match status" value="1"/>
</dbReference>
<accession>A0A366HUM9</accession>
<dbReference type="AlphaFoldDB" id="A0A366HUM9"/>
<dbReference type="InterPro" id="IPR036291">
    <property type="entry name" value="NAD(P)-bd_dom_sf"/>
</dbReference>
<dbReference type="SMART" id="SM00858">
    <property type="entry name" value="SAF"/>
    <property type="match status" value="1"/>
</dbReference>
<name>A0A366HUM9_9BACT</name>
<dbReference type="PANTHER" id="PTHR37850:SF1">
    <property type="entry name" value="SAF DOMAIN PROTEIN"/>
    <property type="match status" value="1"/>
</dbReference>
<sequence>MQPLVKSRSPRSVPARIGIVGTGFIAMGLCMLMRTTADLGVSRVLTRRTLDSVQHFEPKLLTRSLDEVVANSDLIVECSGDIQHASMVVDTAFKAGLPVVTMGAEFHVTVGSYFCNRGLLTEAEGDQPGSLAALHEEAVGMGFQPLVYGNIKGFLNENPSATEMAYWAERNGISVPQVTSFTDGTKLQIEQALVANGMNADIVQRGMLGLRDIPLEDAALMLGHEATTLGGPISDYVLNSKLPAGVFLVGSHATERPEVLRYLKLGEGPYYTLLRPYHLCHLEMPRTIRRVLEGRGALLNNSPTPRVNVVAIAKRDLRAGHLIEQAIGGMDFRGEAMRFSECGSAPPIGLLSGARLRHSVSAGQILSASDVDIPDSLAKHAWQSLLPRIGSRELAVA</sequence>
<dbReference type="Pfam" id="PF03447">
    <property type="entry name" value="NAD_binding_3"/>
    <property type="match status" value="1"/>
</dbReference>
<protein>
    <submittedName>
        <fullName evidence="3">Putative homoserine dehydrogenase-like protein</fullName>
    </submittedName>
</protein>
<dbReference type="PANTHER" id="PTHR37850">
    <property type="entry name" value="STRU PROTEIN"/>
    <property type="match status" value="1"/>
</dbReference>